<proteinExistence type="predicted"/>
<dbReference type="PANTHER" id="PTHR28255:SF1">
    <property type="entry name" value="UPF0303 PROTEIN YBR137W"/>
    <property type="match status" value="1"/>
</dbReference>
<dbReference type="HOGENOM" id="CLU_101036_1_1_1"/>
<sequence>MTHEIYSYSLDDLDKLEQDLKFPKFDTNIAWQLGSFARNFAIEKYPNNSIIINITLSNGHNLFQTAINNGTILDNDKWINRKFNTVIRFEKSSFWLGQKLRIKNKSIEEANFISSNDYASHGGSIPLKLVNFDGIIGALTISGLAQEEDHLLAIEVVKQFLIQQQEQQE</sequence>
<dbReference type="RefSeq" id="XP_002421556.1">
    <property type="nucleotide sequence ID" value="XM_002421511.1"/>
</dbReference>
<evidence type="ECO:0000313" key="2">
    <source>
        <dbReference type="EMBL" id="CAX40898.1"/>
    </source>
</evidence>
<organism evidence="2 3">
    <name type="scientific">Candida dubliniensis (strain CD36 / ATCC MYA-646 / CBS 7987 / NCPF 3949 / NRRL Y-17841)</name>
    <name type="common">Yeast</name>
    <dbReference type="NCBI Taxonomy" id="573826"/>
    <lineage>
        <taxon>Eukaryota</taxon>
        <taxon>Fungi</taxon>
        <taxon>Dikarya</taxon>
        <taxon>Ascomycota</taxon>
        <taxon>Saccharomycotina</taxon>
        <taxon>Pichiomycetes</taxon>
        <taxon>Debaryomycetaceae</taxon>
        <taxon>Candida/Lodderomyces clade</taxon>
        <taxon>Candida</taxon>
    </lineage>
</organism>
<dbReference type="eggNOG" id="ENOG502S03S">
    <property type="taxonomic scope" value="Eukaryota"/>
</dbReference>
<dbReference type="PANTHER" id="PTHR28255">
    <property type="match status" value="1"/>
</dbReference>
<dbReference type="OrthoDB" id="2209940at2759"/>
<accession>B9WJU0</accession>
<name>B9WJU0_CANDC</name>
<dbReference type="VEuPathDB" id="FungiDB:CD36_73490"/>
<dbReference type="GeneID" id="8049247"/>
<dbReference type="SUPFAM" id="SSF143744">
    <property type="entry name" value="GlcG-like"/>
    <property type="match status" value="1"/>
</dbReference>
<dbReference type="PIRSF" id="PIRSF008757">
    <property type="entry name" value="UCP008757"/>
    <property type="match status" value="1"/>
</dbReference>
<dbReference type="GO" id="GO:0006620">
    <property type="term" value="P:post-translational protein targeting to endoplasmic reticulum membrane"/>
    <property type="evidence" value="ECO:0007669"/>
    <property type="project" value="TreeGrafter"/>
</dbReference>
<protein>
    <submittedName>
        <fullName evidence="2">Uncharacterized protein</fullName>
    </submittedName>
</protein>
<dbReference type="AlphaFoldDB" id="B9WJU0"/>
<dbReference type="InterPro" id="IPR010371">
    <property type="entry name" value="YBR137W-like"/>
</dbReference>
<evidence type="ECO:0000313" key="1">
    <source>
        <dbReference type="CGD" id="CAL0000167734"/>
    </source>
</evidence>
<evidence type="ECO:0000313" key="3">
    <source>
        <dbReference type="Proteomes" id="UP000002605"/>
    </source>
</evidence>
<dbReference type="Gene3D" id="3.30.450.150">
    <property type="entry name" value="Haem-degrading domain"/>
    <property type="match status" value="1"/>
</dbReference>
<dbReference type="InterPro" id="IPR038084">
    <property type="entry name" value="PduO/GlcC-like_sf"/>
</dbReference>
<dbReference type="KEGG" id="cdu:CD36_73490"/>
<dbReference type="CGD" id="CAL0000167734">
    <property type="gene designation" value="Cd36_73490"/>
</dbReference>
<reference evidence="2 3" key="1">
    <citation type="journal article" date="2009" name="Genome Res.">
        <title>Comparative genomics of the fungal pathogens Candida dubliniensis and Candida albicans.</title>
        <authorList>
            <person name="Jackson A.P."/>
            <person name="Gamble J.A."/>
            <person name="Yeomans T."/>
            <person name="Moran G.P."/>
            <person name="Saunders D."/>
            <person name="Harris D."/>
            <person name="Aslett M."/>
            <person name="Barrell J.F."/>
            <person name="Butler G."/>
            <person name="Citiulo F."/>
            <person name="Coleman D.C."/>
            <person name="de Groot P.W.J."/>
            <person name="Goodwin T.J."/>
            <person name="Quail M.A."/>
            <person name="McQuillan J."/>
            <person name="Munro C.A."/>
            <person name="Pain A."/>
            <person name="Poulter R.T."/>
            <person name="Rajandream M.A."/>
            <person name="Renauld H."/>
            <person name="Spiering M.J."/>
            <person name="Tivey A."/>
            <person name="Gow N.A.R."/>
            <person name="Barrell B."/>
            <person name="Sullivan D.J."/>
            <person name="Berriman M."/>
        </authorList>
    </citation>
    <scope>NUCLEOTIDE SEQUENCE [LARGE SCALE GENOMIC DNA]</scope>
    <source>
        <strain evidence="3">CD36 / ATCC MYA-646 / CBS 7987 / NCPF 3949 / NRRL Y-17841</strain>
    </source>
</reference>
<keyword evidence="3" id="KW-1185">Reference proteome</keyword>
<dbReference type="EMBL" id="FM992694">
    <property type="protein sequence ID" value="CAX40898.1"/>
    <property type="molecule type" value="Genomic_DNA"/>
</dbReference>
<dbReference type="Proteomes" id="UP000002605">
    <property type="component" value="Chromosome 7"/>
</dbReference>
<gene>
    <name evidence="1" type="ordered locus">Cd36_73490</name>
    <name evidence="2" type="ORF">CD36_73490</name>
</gene>
<dbReference type="GO" id="GO:0072380">
    <property type="term" value="C:TRC complex"/>
    <property type="evidence" value="ECO:0007669"/>
    <property type="project" value="TreeGrafter"/>
</dbReference>
<dbReference type="InterPro" id="IPR005624">
    <property type="entry name" value="PduO/GlcC-like"/>
</dbReference>
<dbReference type="Pfam" id="PF03928">
    <property type="entry name" value="HbpS-like"/>
    <property type="match status" value="1"/>
</dbReference>